<accession>A0A1W1YMA0</accession>
<feature type="transmembrane region" description="Helical" evidence="1">
    <location>
        <begin position="92"/>
        <end position="115"/>
    </location>
</feature>
<dbReference type="AlphaFoldDB" id="A0A1W1YMA0"/>
<gene>
    <name evidence="2" type="ORF">SAMN05660703_0669</name>
</gene>
<evidence type="ECO:0000256" key="1">
    <source>
        <dbReference type="SAM" id="Phobius"/>
    </source>
</evidence>
<dbReference type="OrthoDB" id="1238772at2"/>
<keyword evidence="1" id="KW-0472">Membrane</keyword>
<proteinExistence type="predicted"/>
<keyword evidence="3" id="KW-1185">Reference proteome</keyword>
<dbReference type="PANTHER" id="PTHR41260:SF1">
    <property type="entry name" value="PROTEIN ECSC"/>
    <property type="match status" value="1"/>
</dbReference>
<reference evidence="2 3" key="1">
    <citation type="submission" date="2017-04" db="EMBL/GenBank/DDBJ databases">
        <authorList>
            <person name="Afonso C.L."/>
            <person name="Miller P.J."/>
            <person name="Scott M.A."/>
            <person name="Spackman E."/>
            <person name="Goraichik I."/>
            <person name="Dimitrov K.M."/>
            <person name="Suarez D.L."/>
            <person name="Swayne D.E."/>
        </authorList>
    </citation>
    <scope>NUCLEOTIDE SEQUENCE [LARGE SCALE GENOMIC DNA]</scope>
    <source>
        <strain evidence="2 3">DSM 21164</strain>
    </source>
</reference>
<dbReference type="EMBL" id="FWXO01000001">
    <property type="protein sequence ID" value="SMC37274.1"/>
    <property type="molecule type" value="Genomic_DNA"/>
</dbReference>
<dbReference type="InterPro" id="IPR024787">
    <property type="entry name" value="EcsC"/>
</dbReference>
<organism evidence="2 3">
    <name type="scientific">Cellulophaga tyrosinoxydans</name>
    <dbReference type="NCBI Taxonomy" id="504486"/>
    <lineage>
        <taxon>Bacteria</taxon>
        <taxon>Pseudomonadati</taxon>
        <taxon>Bacteroidota</taxon>
        <taxon>Flavobacteriia</taxon>
        <taxon>Flavobacteriales</taxon>
        <taxon>Flavobacteriaceae</taxon>
        <taxon>Cellulophaga</taxon>
    </lineage>
</organism>
<dbReference type="Proteomes" id="UP000192360">
    <property type="component" value="Unassembled WGS sequence"/>
</dbReference>
<dbReference type="PANTHER" id="PTHR41260">
    <property type="entry name" value="PROTEIN ECSC"/>
    <property type="match status" value="1"/>
</dbReference>
<name>A0A1W1YMA0_9FLAO</name>
<sequence length="272" mass="29596">MLPDNTTTTFSNNDLILLTKAKQQMEDIGWAMKGINSVGNVLQNKIELLPEKQQKWLQKISYDILLKVVKTNLFSMKSAKKNTSPLNKTYKAVVTSSGILGGTFGVAAFTADLALTTKLMMRSIMDIARSEGEDLQELDTQLACLQVFALGGKSKHDDNLETGYYATRITLNTTVRGATKSASIMVSGLLKGSSNPIMQVLGAVASRFSIQVSEKFVAQAIPILGTAGGGAINLAFIHHFQNMAQAHFTIRKLERTYGEDAVRKAYEGITIA</sequence>
<keyword evidence="1" id="KW-0812">Transmembrane</keyword>
<evidence type="ECO:0000313" key="2">
    <source>
        <dbReference type="EMBL" id="SMC37274.1"/>
    </source>
</evidence>
<protein>
    <submittedName>
        <fullName evidence="2">EcsC protein family protein</fullName>
    </submittedName>
</protein>
<dbReference type="Pfam" id="PF12787">
    <property type="entry name" value="EcsC"/>
    <property type="match status" value="1"/>
</dbReference>
<evidence type="ECO:0000313" key="3">
    <source>
        <dbReference type="Proteomes" id="UP000192360"/>
    </source>
</evidence>
<keyword evidence="1" id="KW-1133">Transmembrane helix</keyword>
<dbReference type="STRING" id="504486.SAMN05660703_0669"/>